<evidence type="ECO:0000313" key="2">
    <source>
        <dbReference type="Proteomes" id="UP000054324"/>
    </source>
</evidence>
<dbReference type="EMBL" id="KL596681">
    <property type="protein sequence ID" value="KER29315.1"/>
    <property type="molecule type" value="Genomic_DNA"/>
</dbReference>
<organism evidence="1 2">
    <name type="scientific">Opisthorchis viverrini</name>
    <name type="common">Southeast Asian liver fluke</name>
    <dbReference type="NCBI Taxonomy" id="6198"/>
    <lineage>
        <taxon>Eukaryota</taxon>
        <taxon>Metazoa</taxon>
        <taxon>Spiralia</taxon>
        <taxon>Lophotrochozoa</taxon>
        <taxon>Platyhelminthes</taxon>
        <taxon>Trematoda</taxon>
        <taxon>Digenea</taxon>
        <taxon>Opisthorchiida</taxon>
        <taxon>Opisthorchiata</taxon>
        <taxon>Opisthorchiidae</taxon>
        <taxon>Opisthorchis</taxon>
    </lineage>
</organism>
<dbReference type="CTD" id="20318243"/>
<dbReference type="GeneID" id="20318243"/>
<dbReference type="Proteomes" id="UP000054324">
    <property type="component" value="Unassembled WGS sequence"/>
</dbReference>
<protein>
    <submittedName>
        <fullName evidence="1">Uncharacterized protein</fullName>
    </submittedName>
</protein>
<sequence length="100" mass="11043">MSPRLVMKRLQSNCPARQTSQRPPVYLSARKMSAAQCRWLLACSLSWAILIQTFHHQSSVTRVLLYVLLAGDDFCSRLVVRSGGSIGCPTVPCPHSPMAT</sequence>
<dbReference type="RefSeq" id="XP_009166956.1">
    <property type="nucleotide sequence ID" value="XM_009168692.1"/>
</dbReference>
<accession>A0A075A196</accession>
<dbReference type="AlphaFoldDB" id="A0A075A196"/>
<name>A0A075A196_OPIVI</name>
<proteinExistence type="predicted"/>
<evidence type="ECO:0000313" key="1">
    <source>
        <dbReference type="EMBL" id="KER29315.1"/>
    </source>
</evidence>
<keyword evidence="2" id="KW-1185">Reference proteome</keyword>
<dbReference type="KEGG" id="ovi:T265_04057"/>
<reference evidence="1 2" key="1">
    <citation type="submission" date="2013-11" db="EMBL/GenBank/DDBJ databases">
        <title>Opisthorchis viverrini - life in the bile duct.</title>
        <authorList>
            <person name="Young N.D."/>
            <person name="Nagarajan N."/>
            <person name="Lin S.J."/>
            <person name="Korhonen P.K."/>
            <person name="Jex A.R."/>
            <person name="Hall R.S."/>
            <person name="Safavi-Hemami H."/>
            <person name="Kaewkong W."/>
            <person name="Bertrand D."/>
            <person name="Gao S."/>
            <person name="Seet Q."/>
            <person name="Wongkham S."/>
            <person name="Teh B.T."/>
            <person name="Wongkham C."/>
            <person name="Intapan P.M."/>
            <person name="Maleewong W."/>
            <person name="Yang X."/>
            <person name="Hu M."/>
            <person name="Wang Z."/>
            <person name="Hofmann A."/>
            <person name="Sternberg P.W."/>
            <person name="Tan P."/>
            <person name="Wang J."/>
            <person name="Gasser R.B."/>
        </authorList>
    </citation>
    <scope>NUCLEOTIDE SEQUENCE [LARGE SCALE GENOMIC DNA]</scope>
</reference>
<gene>
    <name evidence="1" type="ORF">T265_04057</name>
</gene>